<dbReference type="InterPro" id="IPR000014">
    <property type="entry name" value="PAS"/>
</dbReference>
<gene>
    <name evidence="8" type="ORF">CK510_28640</name>
</gene>
<dbReference type="RefSeq" id="WP_143289488.1">
    <property type="nucleotide sequence ID" value="NZ_NTFS01000580.1"/>
</dbReference>
<dbReference type="SUPFAM" id="SSF55785">
    <property type="entry name" value="PYP-like sensor domain (PAS domain)"/>
    <property type="match status" value="4"/>
</dbReference>
<reference evidence="8 9" key="1">
    <citation type="submission" date="2017-08" db="EMBL/GenBank/DDBJ databases">
        <title>Draft genome sequence of filamentous cyanobacterium Calothrix elsteri CCALA 953.</title>
        <authorList>
            <person name="Gagunashvili A.N."/>
            <person name="Elster J."/>
            <person name="Andresson O.S."/>
        </authorList>
    </citation>
    <scope>NUCLEOTIDE SEQUENCE [LARGE SCALE GENOMIC DNA]</scope>
    <source>
        <strain evidence="8 9">CCALA 953</strain>
    </source>
</reference>
<feature type="domain" description="PAC" evidence="7">
    <location>
        <begin position="346"/>
        <end position="398"/>
    </location>
</feature>
<dbReference type="NCBIfam" id="TIGR00229">
    <property type="entry name" value="sensory_box"/>
    <property type="match status" value="1"/>
</dbReference>
<dbReference type="AlphaFoldDB" id="A0A2A2TAM2"/>
<dbReference type="PROSITE" id="PS50112">
    <property type="entry name" value="PAS"/>
    <property type="match status" value="2"/>
</dbReference>
<dbReference type="Proteomes" id="UP000218238">
    <property type="component" value="Unassembled WGS sequence"/>
</dbReference>
<dbReference type="InterPro" id="IPR052162">
    <property type="entry name" value="Sensor_kinase/Photoreceptor"/>
</dbReference>
<dbReference type="CDD" id="cd00130">
    <property type="entry name" value="PAS"/>
    <property type="match status" value="1"/>
</dbReference>
<dbReference type="InterPro" id="IPR013655">
    <property type="entry name" value="PAS_fold_3"/>
</dbReference>
<dbReference type="EMBL" id="NTFS01000580">
    <property type="protein sequence ID" value="PAX47624.1"/>
    <property type="molecule type" value="Genomic_DNA"/>
</dbReference>
<proteinExistence type="predicted"/>
<dbReference type="OrthoDB" id="9758522at2"/>
<dbReference type="InterPro" id="IPR013767">
    <property type="entry name" value="PAS_fold"/>
</dbReference>
<dbReference type="PANTHER" id="PTHR43304">
    <property type="entry name" value="PHYTOCHROME-LIKE PROTEIN CPH1"/>
    <property type="match status" value="1"/>
</dbReference>
<evidence type="ECO:0000256" key="2">
    <source>
        <dbReference type="ARBA" id="ARBA00012438"/>
    </source>
</evidence>
<dbReference type="InterPro" id="IPR035965">
    <property type="entry name" value="PAS-like_dom_sf"/>
</dbReference>
<evidence type="ECO:0000313" key="8">
    <source>
        <dbReference type="EMBL" id="PAX47624.1"/>
    </source>
</evidence>
<accession>A0A2A2TAM2</accession>
<dbReference type="Gene3D" id="3.30.450.20">
    <property type="entry name" value="PAS domain"/>
    <property type="match status" value="4"/>
</dbReference>
<evidence type="ECO:0000259" key="7">
    <source>
        <dbReference type="PROSITE" id="PS50113"/>
    </source>
</evidence>
<comment type="catalytic activity">
    <reaction evidence="1">
        <text>ATP + protein L-histidine = ADP + protein N-phospho-L-histidine.</text>
        <dbReference type="EC" id="2.7.13.3"/>
    </reaction>
</comment>
<evidence type="ECO:0000256" key="3">
    <source>
        <dbReference type="ARBA" id="ARBA00022553"/>
    </source>
</evidence>
<protein>
    <recommendedName>
        <fullName evidence="2">histidine kinase</fullName>
        <ecNumber evidence="2">2.7.13.3</ecNumber>
    </recommendedName>
</protein>
<feature type="domain" description="PAS" evidence="6">
    <location>
        <begin position="139"/>
        <end position="190"/>
    </location>
</feature>
<evidence type="ECO:0000256" key="5">
    <source>
        <dbReference type="ARBA" id="ARBA00022777"/>
    </source>
</evidence>
<dbReference type="InterPro" id="IPR000700">
    <property type="entry name" value="PAS-assoc_C"/>
</dbReference>
<evidence type="ECO:0000259" key="6">
    <source>
        <dbReference type="PROSITE" id="PS50112"/>
    </source>
</evidence>
<dbReference type="InterPro" id="IPR013656">
    <property type="entry name" value="PAS_4"/>
</dbReference>
<feature type="domain" description="PAS" evidence="6">
    <location>
        <begin position="399"/>
        <end position="440"/>
    </location>
</feature>
<sequence length="455" mass="51973">CLIFYNAVCTNLHSDFFSTPIYRADTFFLPRFTERIRDLFEFSREQLLEEVRLFFPNLHPDDRDNFKKSIELSARTLEPWTWKGRINLLLGKQKWFQAISRPEVQSDGSIMWDGIMLDITEQQAALHERETTEEALRQSEEHLKTAINSAPIILYAVNQEGIFTFSEGQALELLGLKPGEVIGQSIYEIYKDYPDIIENINQAFTGKIQTYKSNISGSFFEITNTPIINKIGQVESLIGVAIDVSDRKFAEAALTATLDQIEYQANLLRNVIDATSNWIFVKDHNFRYILVNKGMTDSLDKNFPEIIAKSDVEIGLLEELAFGNPEKGIRGFRTDDIAVLAGETIRNLENVVTIADGTRRVYDTQKLPLRNSEGDIIGIVGFGMDVTERRQEKIQLRESQQFLKLILETIPQHVFWKDSNSVFLGCNRNLAKVAGLNSPEDIIGKTDYDLPWKVE</sequence>
<keyword evidence="9" id="KW-1185">Reference proteome</keyword>
<dbReference type="PROSITE" id="PS50113">
    <property type="entry name" value="PAC"/>
    <property type="match status" value="2"/>
</dbReference>
<keyword evidence="4" id="KW-0808">Transferase</keyword>
<evidence type="ECO:0000313" key="9">
    <source>
        <dbReference type="Proteomes" id="UP000218238"/>
    </source>
</evidence>
<dbReference type="Pfam" id="PF08447">
    <property type="entry name" value="PAS_3"/>
    <property type="match status" value="1"/>
</dbReference>
<evidence type="ECO:0000256" key="1">
    <source>
        <dbReference type="ARBA" id="ARBA00000085"/>
    </source>
</evidence>
<dbReference type="PANTHER" id="PTHR43304:SF1">
    <property type="entry name" value="PAC DOMAIN-CONTAINING PROTEIN"/>
    <property type="match status" value="1"/>
</dbReference>
<feature type="domain" description="PAC" evidence="7">
    <location>
        <begin position="204"/>
        <end position="256"/>
    </location>
</feature>
<dbReference type="SMART" id="SM00091">
    <property type="entry name" value="PAS"/>
    <property type="match status" value="2"/>
</dbReference>
<feature type="non-terminal residue" evidence="8">
    <location>
        <position position="1"/>
    </location>
</feature>
<keyword evidence="3" id="KW-0597">Phosphoprotein</keyword>
<organism evidence="8 9">
    <name type="scientific">Brunnivagina elsteri CCALA 953</name>
    <dbReference type="NCBI Taxonomy" id="987040"/>
    <lineage>
        <taxon>Bacteria</taxon>
        <taxon>Bacillati</taxon>
        <taxon>Cyanobacteriota</taxon>
        <taxon>Cyanophyceae</taxon>
        <taxon>Nostocales</taxon>
        <taxon>Calotrichaceae</taxon>
        <taxon>Brunnivagina</taxon>
    </lineage>
</organism>
<name>A0A2A2TAM2_9CYAN</name>
<dbReference type="Pfam" id="PF00989">
    <property type="entry name" value="PAS"/>
    <property type="match status" value="1"/>
</dbReference>
<dbReference type="GO" id="GO:0004673">
    <property type="term" value="F:protein histidine kinase activity"/>
    <property type="evidence" value="ECO:0007669"/>
    <property type="project" value="UniProtKB-EC"/>
</dbReference>
<comment type="caution">
    <text evidence="8">The sequence shown here is derived from an EMBL/GenBank/DDBJ whole genome shotgun (WGS) entry which is preliminary data.</text>
</comment>
<dbReference type="EC" id="2.7.13.3" evidence="2"/>
<evidence type="ECO:0000256" key="4">
    <source>
        <dbReference type="ARBA" id="ARBA00022679"/>
    </source>
</evidence>
<keyword evidence="5" id="KW-0418">Kinase</keyword>
<dbReference type="Pfam" id="PF08448">
    <property type="entry name" value="PAS_4"/>
    <property type="match status" value="1"/>
</dbReference>